<dbReference type="InterPro" id="IPR036236">
    <property type="entry name" value="Znf_C2H2_sf"/>
</dbReference>
<dbReference type="PANTHER" id="PTHR10039:SF14">
    <property type="entry name" value="NACHT DOMAIN-CONTAINING PROTEIN"/>
    <property type="match status" value="1"/>
</dbReference>
<evidence type="ECO:0000256" key="2">
    <source>
        <dbReference type="PROSITE-ProRule" id="PRU00042"/>
    </source>
</evidence>
<keyword evidence="2" id="KW-0479">Metal-binding</keyword>
<gene>
    <name evidence="4" type="ORF">QYS62_004992</name>
</gene>
<evidence type="ECO:0000256" key="1">
    <source>
        <dbReference type="ARBA" id="ARBA00022737"/>
    </source>
</evidence>
<feature type="domain" description="C2H2-type" evidence="3">
    <location>
        <begin position="907"/>
        <end position="934"/>
    </location>
</feature>
<keyword evidence="2" id="KW-0863">Zinc-finger</keyword>
<protein>
    <recommendedName>
        <fullName evidence="3">C2H2-type domain-containing protein</fullName>
    </recommendedName>
</protein>
<evidence type="ECO:0000313" key="5">
    <source>
        <dbReference type="Proteomes" id="UP001489902"/>
    </source>
</evidence>
<dbReference type="Pfam" id="PF24883">
    <property type="entry name" value="NPHP3_N"/>
    <property type="match status" value="1"/>
</dbReference>
<dbReference type="InterPro" id="IPR013087">
    <property type="entry name" value="Znf_C2H2_type"/>
</dbReference>
<evidence type="ECO:0000259" key="3">
    <source>
        <dbReference type="PROSITE" id="PS50157"/>
    </source>
</evidence>
<dbReference type="EMBL" id="CP151261">
    <property type="protein sequence ID" value="WZH43978.1"/>
    <property type="molecule type" value="Genomic_DNA"/>
</dbReference>
<keyword evidence="2" id="KW-0862">Zinc</keyword>
<organism evidence="4 5">
    <name type="scientific">Fusarium acuminatum</name>
    <dbReference type="NCBI Taxonomy" id="5515"/>
    <lineage>
        <taxon>Eukaryota</taxon>
        <taxon>Fungi</taxon>
        <taxon>Dikarya</taxon>
        <taxon>Ascomycota</taxon>
        <taxon>Pezizomycotina</taxon>
        <taxon>Sordariomycetes</taxon>
        <taxon>Hypocreomycetidae</taxon>
        <taxon>Hypocreales</taxon>
        <taxon>Nectriaceae</taxon>
        <taxon>Fusarium</taxon>
        <taxon>Fusarium tricinctum species complex</taxon>
    </lineage>
</organism>
<dbReference type="InterPro" id="IPR027417">
    <property type="entry name" value="P-loop_NTPase"/>
</dbReference>
<dbReference type="SMART" id="SM00355">
    <property type="entry name" value="ZnF_C2H2"/>
    <property type="match status" value="3"/>
</dbReference>
<dbReference type="InterPro" id="IPR056884">
    <property type="entry name" value="NPHP3-like_N"/>
</dbReference>
<dbReference type="PROSITE" id="PS00028">
    <property type="entry name" value="ZINC_FINGER_C2H2_1"/>
    <property type="match status" value="2"/>
</dbReference>
<dbReference type="Pfam" id="PF00096">
    <property type="entry name" value="zf-C2H2"/>
    <property type="match status" value="1"/>
</dbReference>
<keyword evidence="1" id="KW-0677">Repeat</keyword>
<reference evidence="4 5" key="1">
    <citation type="submission" date="2024-04" db="EMBL/GenBank/DDBJ databases">
        <title>Complete genome sequence of Fusarium acuminatum.</title>
        <authorList>
            <person name="Lan B."/>
        </authorList>
    </citation>
    <scope>NUCLEOTIDE SEQUENCE [LARGE SCALE GENOMIC DNA]</scope>
    <source>
        <strain evidence="4">1A</strain>
    </source>
</reference>
<feature type="domain" description="C2H2-type" evidence="3">
    <location>
        <begin position="935"/>
        <end position="962"/>
    </location>
</feature>
<dbReference type="SUPFAM" id="SSF57667">
    <property type="entry name" value="beta-beta-alpha zinc fingers"/>
    <property type="match status" value="1"/>
</dbReference>
<dbReference type="Proteomes" id="UP001489902">
    <property type="component" value="Chromosome 2"/>
</dbReference>
<dbReference type="PROSITE" id="PS50157">
    <property type="entry name" value="ZINC_FINGER_C2H2_2"/>
    <property type="match status" value="2"/>
</dbReference>
<accession>A0ABZ2WTJ6</accession>
<name>A0ABZ2WTJ6_9HYPO</name>
<evidence type="ECO:0000313" key="4">
    <source>
        <dbReference type="EMBL" id="WZH43978.1"/>
    </source>
</evidence>
<dbReference type="Gene3D" id="3.40.50.300">
    <property type="entry name" value="P-loop containing nucleotide triphosphate hydrolases"/>
    <property type="match status" value="1"/>
</dbReference>
<sequence>MDKLNDIAKEFRSSLKTLHEDEFEGISMGDMQREIHEKQAMRDKTNNMINMNRLRMFINGMESLEKVLCQLEFPGTSSVMSTIWGSVRFLFKTTDAADRALDGVLEVYERLGAELIDLTEHEQLFRQFPDTAKCLVNIVEDIQRFHSLAYKLFSLTPQLWQRLQKPVWEDSSRRFKRISESLNKNAEFIKKHSSYSQDVVAEYSDTHSAFQRYFHGAKSDWTEFEKEESDRKHNQKNSIITWISASGKMPRLQKKFRSMAICPNSGRWLFRNYSAIAEWMGEEEPPDSAIWLHGNFGYGKTVLASLIVDELKPSEGKENRFFLPEDSKTCFFYCEMDDNEHRNHLDILKGILLQMVESEDYILPLCNQEKIASGGVNLMDARVAQKLIKTYIEYCTRQYIIIDGLDECESTEIHQTARFFKDLVSKYDTSIRLGHLRVMFIGRETSDTRRHIPGDDCISIALKPEDNQDDIQAFVVKRLPDFFKSNTVRGFSLSEADKADIERKICRQSEDSFLYAHLAIEYLLQQDTKGEILGLLRGGVLPAELGDLYESLLDSVKKRLEALENGQAKWQKTMLLFGWLVCAKRPLRWHEMQAILCFDQLEFKFDLEDNMLRHDMENYLGSIVHVLEGGYIRLVHSTARMHIIQNKHIKEKHVQCQLATTCLRYLSLPSFSKGYESTERNKHAKLGWFSFQDYACSQWLWHVDTVLRECGELFISDSPCEAAQDFVSALVRFVNTHRADLSDTKHAELDTSNLENFRGIQSYYDIRLLWNHIFTHQKGDYGARNTIGIEQIETALQDNRTELERFTPSDIVGDEDTIEVYYGLNLFKCRRTLCRFFYVGYEEKSARESHEKRHDRPFQCPVSCNSAPLGFVSNKDRDRHINIYHPNLSEAGSHFEVLSRRQVPGKFTCTICRKSFTRNINLRSHERSHFGDRPYACSTCGKAFARVNDCRRHEKIHARRGY</sequence>
<dbReference type="SUPFAM" id="SSF52540">
    <property type="entry name" value="P-loop containing nucleoside triphosphate hydrolases"/>
    <property type="match status" value="1"/>
</dbReference>
<keyword evidence="5" id="KW-1185">Reference proteome</keyword>
<dbReference type="PANTHER" id="PTHR10039">
    <property type="entry name" value="AMELOGENIN"/>
    <property type="match status" value="1"/>
</dbReference>
<proteinExistence type="predicted"/>
<dbReference type="Gene3D" id="3.30.160.60">
    <property type="entry name" value="Classic Zinc Finger"/>
    <property type="match status" value="2"/>
</dbReference>